<dbReference type="InterPro" id="IPR000577">
    <property type="entry name" value="Carb_kinase_FGGY"/>
</dbReference>
<dbReference type="EMBL" id="JAENIM010000009">
    <property type="protein sequence ID" value="MBK1789834.1"/>
    <property type="molecule type" value="Genomic_DNA"/>
</dbReference>
<dbReference type="InterPro" id="IPR042024">
    <property type="entry name" value="D-XK_euk"/>
</dbReference>
<dbReference type="Pfam" id="PF00370">
    <property type="entry name" value="FGGY_N"/>
    <property type="match status" value="1"/>
</dbReference>
<organism evidence="6 7">
    <name type="scientific">Persicirhabdus sediminis</name>
    <dbReference type="NCBI Taxonomy" id="454144"/>
    <lineage>
        <taxon>Bacteria</taxon>
        <taxon>Pseudomonadati</taxon>
        <taxon>Verrucomicrobiota</taxon>
        <taxon>Verrucomicrobiia</taxon>
        <taxon>Verrucomicrobiales</taxon>
        <taxon>Verrucomicrobiaceae</taxon>
        <taxon>Persicirhabdus</taxon>
    </lineage>
</organism>
<gene>
    <name evidence="6" type="ORF">JIN82_01560</name>
</gene>
<proteinExistence type="inferred from homology"/>
<evidence type="ECO:0000259" key="4">
    <source>
        <dbReference type="Pfam" id="PF00370"/>
    </source>
</evidence>
<dbReference type="RefSeq" id="WP_200309876.1">
    <property type="nucleotide sequence ID" value="NZ_JAENIM010000009.1"/>
</dbReference>
<dbReference type="GO" id="GO:0004856">
    <property type="term" value="F:D-xylulokinase activity"/>
    <property type="evidence" value="ECO:0007669"/>
    <property type="project" value="InterPro"/>
</dbReference>
<evidence type="ECO:0000256" key="3">
    <source>
        <dbReference type="ARBA" id="ARBA00022777"/>
    </source>
</evidence>
<accession>A0A8J7MAB1</accession>
<dbReference type="PANTHER" id="PTHR10196:SF57">
    <property type="entry name" value="XYLULOSE KINASE"/>
    <property type="match status" value="1"/>
</dbReference>
<feature type="domain" description="Carbohydrate kinase FGGY N-terminal" evidence="4">
    <location>
        <begin position="3"/>
        <end position="281"/>
    </location>
</feature>
<keyword evidence="2" id="KW-0808">Transferase</keyword>
<protein>
    <submittedName>
        <fullName evidence="6">Carbohydrate kinase</fullName>
    </submittedName>
</protein>
<feature type="domain" description="Carbohydrate kinase FGGY C-terminal" evidence="5">
    <location>
        <begin position="290"/>
        <end position="471"/>
    </location>
</feature>
<dbReference type="Gene3D" id="3.30.420.40">
    <property type="match status" value="2"/>
</dbReference>
<dbReference type="InterPro" id="IPR018484">
    <property type="entry name" value="FGGY_N"/>
</dbReference>
<evidence type="ECO:0000259" key="5">
    <source>
        <dbReference type="Pfam" id="PF02782"/>
    </source>
</evidence>
<evidence type="ECO:0000313" key="6">
    <source>
        <dbReference type="EMBL" id="MBK1789834.1"/>
    </source>
</evidence>
<dbReference type="InterPro" id="IPR043129">
    <property type="entry name" value="ATPase_NBD"/>
</dbReference>
<reference evidence="6" key="1">
    <citation type="submission" date="2021-01" db="EMBL/GenBank/DDBJ databases">
        <title>Modified the classification status of verrucomicrobia.</title>
        <authorList>
            <person name="Feng X."/>
        </authorList>
    </citation>
    <scope>NUCLEOTIDE SEQUENCE</scope>
    <source>
        <strain evidence="6">_KCTC 22039</strain>
    </source>
</reference>
<dbReference type="PIRSF" id="PIRSF000538">
    <property type="entry name" value="GlpK"/>
    <property type="match status" value="1"/>
</dbReference>
<comment type="similarity">
    <text evidence="1">Belongs to the FGGY kinase family.</text>
</comment>
<dbReference type="Pfam" id="PF02782">
    <property type="entry name" value="FGGY_C"/>
    <property type="match status" value="1"/>
</dbReference>
<dbReference type="GO" id="GO:0005829">
    <property type="term" value="C:cytosol"/>
    <property type="evidence" value="ECO:0007669"/>
    <property type="project" value="TreeGrafter"/>
</dbReference>
<keyword evidence="7" id="KW-1185">Reference proteome</keyword>
<evidence type="ECO:0000313" key="7">
    <source>
        <dbReference type="Proteomes" id="UP000624703"/>
    </source>
</evidence>
<dbReference type="GO" id="GO:0042732">
    <property type="term" value="P:D-xylose metabolic process"/>
    <property type="evidence" value="ECO:0007669"/>
    <property type="project" value="InterPro"/>
</dbReference>
<dbReference type="CDD" id="cd07776">
    <property type="entry name" value="ASKHA_NBD_FGGY_SpXK-like"/>
    <property type="match status" value="1"/>
</dbReference>
<dbReference type="SUPFAM" id="SSF53067">
    <property type="entry name" value="Actin-like ATPase domain"/>
    <property type="match status" value="2"/>
</dbReference>
<dbReference type="PANTHER" id="PTHR10196">
    <property type="entry name" value="SUGAR KINASE"/>
    <property type="match status" value="1"/>
</dbReference>
<dbReference type="Proteomes" id="UP000624703">
    <property type="component" value="Unassembled WGS sequence"/>
</dbReference>
<keyword evidence="3 6" id="KW-0418">Kinase</keyword>
<evidence type="ECO:0000256" key="2">
    <source>
        <dbReference type="ARBA" id="ARBA00022679"/>
    </source>
</evidence>
<evidence type="ECO:0000256" key="1">
    <source>
        <dbReference type="ARBA" id="ARBA00009156"/>
    </source>
</evidence>
<dbReference type="InterPro" id="IPR018485">
    <property type="entry name" value="FGGY_C"/>
</dbReference>
<dbReference type="AlphaFoldDB" id="A0A8J7MAB1"/>
<name>A0A8J7MAB1_9BACT</name>
<sequence length="518" mass="55432">MITLGLDASTQSLSALIIDTSKGTIIADHSVSFGRDLAKYKSPAGFIPGGKDGEIHADPRMWLDALDMLMAKLQSSGIDVSTIDAVSGSGQQHATVYLAEKFHQTISQLDSSQNLSSQLDDCFSRQTSPIWMDNSTAKECAEMADAIGSQQEVCKRTGSIMIERFSAAQIRRFAKLDPAGWQNTNTVHLCSSFLASVISGKSVAIDHGDGAGMNLMNLQSLSWDDKVVSACAPELAEKLPSLAPSATVAGNIAPYFVEKYGFKAECKSILWTGDNPSSLVGMGAAGAGKMVISLGTSDTLFAAMPEPVTDPDGYGHVFGNPLGGYMSLICFRNGSLAREALKELLAASWEDFAAAGKAERMGPDGFSAPFFMEEITPLTRAPHTQCYGNVDEEKLSKLEKIRFLLDGQFINMKYRAAWLGIDPDEIYLTGGAAQNDGIAQTVADIFQIQSSRLQVNNSAALGASLRAAHACGISIQSLESDFCKSSAGSERSPQTISPESQLKSKQLYQSLINNIKQD</sequence>
<dbReference type="GO" id="GO:0005997">
    <property type="term" value="P:xylulose metabolic process"/>
    <property type="evidence" value="ECO:0007669"/>
    <property type="project" value="TreeGrafter"/>
</dbReference>
<comment type="caution">
    <text evidence="6">The sequence shown here is derived from an EMBL/GenBank/DDBJ whole genome shotgun (WGS) entry which is preliminary data.</text>
</comment>